<dbReference type="InterPro" id="IPR003961">
    <property type="entry name" value="FN3_dom"/>
</dbReference>
<keyword evidence="1" id="KW-0732">Signal</keyword>
<proteinExistence type="predicted"/>
<dbReference type="OrthoDB" id="2442444at2"/>
<evidence type="ECO:0000313" key="3">
    <source>
        <dbReference type="EMBL" id="TJY41801.1"/>
    </source>
</evidence>
<protein>
    <recommendedName>
        <fullName evidence="2">Fibronectin type-III domain-containing protein</fullName>
    </recommendedName>
</protein>
<feature type="domain" description="Fibronectin type-III" evidence="2">
    <location>
        <begin position="38"/>
        <end position="123"/>
    </location>
</feature>
<accession>A0A4U0FAX1</accession>
<dbReference type="SUPFAM" id="SSF49265">
    <property type="entry name" value="Fibronectin type III"/>
    <property type="match status" value="7"/>
</dbReference>
<gene>
    <name evidence="3" type="ORF">E5161_11395</name>
</gene>
<feature type="chain" id="PRO_5020422896" description="Fibronectin type-III domain-containing protein" evidence="1">
    <location>
        <begin position="31"/>
        <end position="1788"/>
    </location>
</feature>
<dbReference type="InterPro" id="IPR058094">
    <property type="entry name" value="Ig-like_OmpL47-like"/>
</dbReference>
<comment type="caution">
    <text evidence="3">The sequence shown here is derived from an EMBL/GenBank/DDBJ whole genome shotgun (WGS) entry which is preliminary data.</text>
</comment>
<dbReference type="CDD" id="cd00063">
    <property type="entry name" value="FN3"/>
    <property type="match status" value="2"/>
</dbReference>
<evidence type="ECO:0000313" key="4">
    <source>
        <dbReference type="Proteomes" id="UP000309673"/>
    </source>
</evidence>
<organism evidence="3 4">
    <name type="scientific">Cohnella pontilimi</name>
    <dbReference type="NCBI Taxonomy" id="2564100"/>
    <lineage>
        <taxon>Bacteria</taxon>
        <taxon>Bacillati</taxon>
        <taxon>Bacillota</taxon>
        <taxon>Bacilli</taxon>
        <taxon>Bacillales</taxon>
        <taxon>Paenibacillaceae</taxon>
        <taxon>Cohnella</taxon>
    </lineage>
</organism>
<dbReference type="Proteomes" id="UP000309673">
    <property type="component" value="Unassembled WGS sequence"/>
</dbReference>
<sequence>MKKRAAAKFSFVLSLMLVLQLLLSGVSAFAATSSTMLPPSNLAAQLVTPDDVKLTWSDVYGASGYNVYGITEGQMTLLGTSKTAAYAINNLPEGSYTYVVSTLGPDGESGPCAPVSVNIVYPSMSAPATLTSSIHNGNDIVLNWAASAYAETYKVFQISADGQPTLAGTTAAKTYSVVNAAAGNYIYAVSAVNSLYGESPLSPSTEVTVVTPVMTAPSGLTFSIANTNDLTLKWNAVTYAKGYNVYQIVDGEKVLKGTAASTSVTYNKQPAGDYTYEVHSYSDRFGESAEGSRINVTVSSVTMTPPASFTYKVQNLNDVVFTWTASTNANSYKLYQLVDGQPVLKSTVTGLTTTLTNHPAGDYTYEIRSYSDRFGESAEGTPVSFSIGAVTMAPPTDLSYKLVNGNDIVLTWTAAANANNYKVYQLVNGVKTLKSTVSAATVTFANQPAGDYTYIVTSNSTKFGESADGSQVAFTLVPPVMKPPADVTQKMISATSFSLNWTTSDYATSYKVYQIVNGQKVLKSTVSATTVTYSSMTPGAYTYEVHSVSTRFGESPEGSLLTFTLDGQVMEPPANPTYTITNGNDVKLQWTAAPYATSYKVYQIVNGQEVLKSTVTTTNVSYTNQAAGDYEFVIRSVSAQLGESPEGAYVAFPLVFPVMAAPGSFAYKIQNGNDVVLTWATVPNVNSFKVYELVNGQEILKTTTTSLSVTLTNQPAGEHTYVVHSVSTRFGESPEGSQVSFTLTFPVMQAPANLTKSIANGNDITLNWNAVTYATGYKVYQIVDGQPVLVKTLTGSAVSVTFAKMPFGPYEYRVHSYSDRFGESPLGSTISFTLAEYTMQPPANLTQTITNGNDITLRWTAATYATAYKVYNIVDGEPVLLKTVTTTSAAFVNMPEGDYQFEVHSFSDRFGESEQGSQIGVIIVFPVMQAPAGPAYTLANGNDFTLKWSASSYATNYRIYQVVDGQKVLKKTQTQLNLTYTNMPEGDYRLEVHSYSDRFGESPEAAVISFNLKWPVLLPPALKGSVFNANNITFTWPSAAWANEYRLYEVTGDTRQLLYKGTALTYKVYNLSEDTHRYVVTTYNTRFGESAPSDVYSETIIYPIMQPPVANLKLTGDTSALVYWDFVTYANGYNLYELVDGKPVLVAANINNLSYTLTNLPYADHEYYVTSYSNSFGESEPSNVVLAKLIIDTKPPVTTAVAPAGWSNEPQTVTLTATDDITGVKSTYYSVNDGAYAEGNSIRVEEEGTTKISFYSVDKVGNRETAQTIYVKVDKTAPVTQAKAPSDWAISPVLVLNATDELSGAAKTYYSINGAAYVEGNTVTVTEEGIQKVSFYSVDAAGNKEQAQTVEVKSDRTAPVTESNAPAGWQKETVNVAFRASDAHSGVDQTFFSVNGSTFTEGTSVSLDQEGIHEISFYSVDHSGNKEKTRTVEVKIDHTAPVTTSDAPEGWVNKAVTINLKASDAHSGVAHTFYSVDGTAEVEGTSVTVDQEGIHHISFYSIDAAGNKEEARTVVVKMDGTAPVTESDAPQGWAKDNAAVKLGATDALSGVAHTFYSVDGSKYVEGNTLTIATEGIHTIAYYSADAAGNVEKVKTVTVKVDKSAPVISMDLAGPYKLGTELPLTYKASDDLSGIASEEMTVIVGNSASGTTVTNGGSIKLDKPGVYTVTVTVTNGAGLTTTITRKLEVYILATIEVTPKVINGNNGVFTVRVDLPSGFGTQGFDLNSAHLNGVKALSSNNGYYNQAQNGQFKFERSDFPWSPGEVKLEFRCMLNGYLVIGQTTVTVKK</sequence>
<name>A0A4U0FAX1_9BACL</name>
<dbReference type="InterPro" id="IPR036116">
    <property type="entry name" value="FN3_sf"/>
</dbReference>
<dbReference type="RefSeq" id="WP_136777936.1">
    <property type="nucleotide sequence ID" value="NZ_SUPK01000005.1"/>
</dbReference>
<dbReference type="Gene3D" id="2.60.40.10">
    <property type="entry name" value="Immunoglobulins"/>
    <property type="match status" value="13"/>
</dbReference>
<reference evidence="3 4" key="1">
    <citation type="submission" date="2019-04" db="EMBL/GenBank/DDBJ databases">
        <title>Cohnella sp. nov., isolated from soil.</title>
        <authorList>
            <person name="Kim W."/>
        </authorList>
    </citation>
    <scope>NUCLEOTIDE SEQUENCE [LARGE SCALE GENOMIC DNA]</scope>
    <source>
        <strain evidence="3 4">CAU 1483</strain>
    </source>
</reference>
<dbReference type="PROSITE" id="PS50853">
    <property type="entry name" value="FN3"/>
    <property type="match status" value="1"/>
</dbReference>
<evidence type="ECO:0000256" key="1">
    <source>
        <dbReference type="SAM" id="SignalP"/>
    </source>
</evidence>
<dbReference type="InterPro" id="IPR013783">
    <property type="entry name" value="Ig-like_fold"/>
</dbReference>
<keyword evidence="4" id="KW-1185">Reference proteome</keyword>
<dbReference type="NCBIfam" id="NF047446">
    <property type="entry name" value="barrel_OmpL47"/>
    <property type="match status" value="5"/>
</dbReference>
<evidence type="ECO:0000259" key="2">
    <source>
        <dbReference type="PROSITE" id="PS50853"/>
    </source>
</evidence>
<dbReference type="Gene3D" id="3.30.1920.20">
    <property type="match status" value="5"/>
</dbReference>
<dbReference type="SMART" id="SM00060">
    <property type="entry name" value="FN3"/>
    <property type="match status" value="13"/>
</dbReference>
<feature type="signal peptide" evidence="1">
    <location>
        <begin position="1"/>
        <end position="30"/>
    </location>
</feature>
<dbReference type="EMBL" id="SUPK01000005">
    <property type="protein sequence ID" value="TJY41801.1"/>
    <property type="molecule type" value="Genomic_DNA"/>
</dbReference>